<dbReference type="AlphaFoldDB" id="A0AA38S6F6"/>
<evidence type="ECO:0000313" key="3">
    <source>
        <dbReference type="Proteomes" id="UP001174691"/>
    </source>
</evidence>
<dbReference type="EMBL" id="JANBVN010000063">
    <property type="protein sequence ID" value="KAJ9151539.1"/>
    <property type="molecule type" value="Genomic_DNA"/>
</dbReference>
<feature type="compositionally biased region" description="Pro residues" evidence="1">
    <location>
        <begin position="230"/>
        <end position="239"/>
    </location>
</feature>
<proteinExistence type="predicted"/>
<gene>
    <name evidence="2" type="ORF">NKR19_g4860</name>
</gene>
<protein>
    <submittedName>
        <fullName evidence="2">Uncharacterized protein</fullName>
    </submittedName>
</protein>
<feature type="region of interest" description="Disordered" evidence="1">
    <location>
        <begin position="189"/>
        <end position="253"/>
    </location>
</feature>
<evidence type="ECO:0000313" key="2">
    <source>
        <dbReference type="EMBL" id="KAJ9151539.1"/>
    </source>
</evidence>
<dbReference type="Proteomes" id="UP001174691">
    <property type="component" value="Unassembled WGS sequence"/>
</dbReference>
<sequence>MCPTNCKTHLCYHPTATLLPLLTTAPTPAEAIFCRDVITAILTSLTRLCPRLDPTNLDTALSFMGPGSPLAECLTDANLHAPLYLNSEELFSAGMKVLCNGVRRWVCVAVEDGILRQRGEGGGGWEWMWEGRDVQGWVTERVWKDARFNVLENLVKAGGPLRPRIEDLTAAQKRALEELFELAPERFALQHQHQQQQQHQNHHSQQQNHQQRYPQNQQQQQRQCQIPRPQQQPQPPQPNSHPQQHRHQHNHQNNVSCLPSHALATEQIYRNMETIVGRQIAHMTATHSQHLSLDEYTRVLAGKQYYDRSIGRLSGDVNEEEGEGEGL</sequence>
<reference evidence="2" key="1">
    <citation type="submission" date="2022-07" db="EMBL/GenBank/DDBJ databases">
        <title>Fungi with potential for degradation of polypropylene.</title>
        <authorList>
            <person name="Gostincar C."/>
        </authorList>
    </citation>
    <scope>NUCLEOTIDE SEQUENCE</scope>
    <source>
        <strain evidence="2">EXF-13287</strain>
    </source>
</reference>
<name>A0AA38S6F6_9PEZI</name>
<keyword evidence="3" id="KW-1185">Reference proteome</keyword>
<evidence type="ECO:0000256" key="1">
    <source>
        <dbReference type="SAM" id="MobiDB-lite"/>
    </source>
</evidence>
<organism evidence="2 3">
    <name type="scientific">Coniochaeta hoffmannii</name>
    <dbReference type="NCBI Taxonomy" id="91930"/>
    <lineage>
        <taxon>Eukaryota</taxon>
        <taxon>Fungi</taxon>
        <taxon>Dikarya</taxon>
        <taxon>Ascomycota</taxon>
        <taxon>Pezizomycotina</taxon>
        <taxon>Sordariomycetes</taxon>
        <taxon>Sordariomycetidae</taxon>
        <taxon>Coniochaetales</taxon>
        <taxon>Coniochaetaceae</taxon>
        <taxon>Coniochaeta</taxon>
    </lineage>
</organism>
<feature type="compositionally biased region" description="Low complexity" evidence="1">
    <location>
        <begin position="190"/>
        <end position="229"/>
    </location>
</feature>
<accession>A0AA38S6F6</accession>
<comment type="caution">
    <text evidence="2">The sequence shown here is derived from an EMBL/GenBank/DDBJ whole genome shotgun (WGS) entry which is preliminary data.</text>
</comment>